<proteinExistence type="predicted"/>
<gene>
    <name evidence="4" type="ORF">A1Q1_00468</name>
</gene>
<dbReference type="OrthoDB" id="5398391at2759"/>
<dbReference type="Gene3D" id="1.10.3330.10">
    <property type="entry name" value="Oxo-4-hydroxy-4-carboxy-5-ureidoimidazoline decarboxylase"/>
    <property type="match status" value="1"/>
</dbReference>
<dbReference type="KEGG" id="tasa:A1Q1_00468"/>
<feature type="compositionally biased region" description="Polar residues" evidence="2">
    <location>
        <begin position="239"/>
        <end position="249"/>
    </location>
</feature>
<reference evidence="4 5" key="1">
    <citation type="journal article" date="2012" name="Eukaryot. Cell">
        <title>Draft genome sequence of CBS 2479, the standard type strain of Trichosporon asahii.</title>
        <authorList>
            <person name="Yang R.Y."/>
            <person name="Li H.T."/>
            <person name="Zhu H."/>
            <person name="Zhou G.P."/>
            <person name="Wang M."/>
            <person name="Wang L."/>
        </authorList>
    </citation>
    <scope>NUCLEOTIDE SEQUENCE [LARGE SCALE GENOMIC DNA]</scope>
    <source>
        <strain evidence="5">ATCC 90039 / CBS 2479 / JCM 2466 / KCTC 7840 / NCYC 2677 / UAMH 7654</strain>
    </source>
</reference>
<dbReference type="InterPro" id="IPR036778">
    <property type="entry name" value="OHCU_decarboxylase_sf"/>
</dbReference>
<dbReference type="Proteomes" id="UP000002748">
    <property type="component" value="Unassembled WGS sequence"/>
</dbReference>
<feature type="region of interest" description="Disordered" evidence="2">
    <location>
        <begin position="232"/>
        <end position="260"/>
    </location>
</feature>
<dbReference type="GO" id="GO:0006144">
    <property type="term" value="P:purine nucleobase metabolic process"/>
    <property type="evidence" value="ECO:0007669"/>
    <property type="project" value="UniProtKB-KW"/>
</dbReference>
<dbReference type="GeneID" id="25983982"/>
<protein>
    <recommendedName>
        <fullName evidence="3">Oxo-4-hydroxy-4-carboxy-5-ureidoimidazoline decarboxylase domain-containing protein</fullName>
    </recommendedName>
</protein>
<organism evidence="4 5">
    <name type="scientific">Trichosporon asahii var. asahii (strain ATCC 90039 / CBS 2479 / JCM 2466 / KCTC 7840 / NBRC 103889/ NCYC 2677 / UAMH 7654)</name>
    <name type="common">Yeast</name>
    <dbReference type="NCBI Taxonomy" id="1186058"/>
    <lineage>
        <taxon>Eukaryota</taxon>
        <taxon>Fungi</taxon>
        <taxon>Dikarya</taxon>
        <taxon>Basidiomycota</taxon>
        <taxon>Agaricomycotina</taxon>
        <taxon>Tremellomycetes</taxon>
        <taxon>Trichosporonales</taxon>
        <taxon>Trichosporonaceae</taxon>
        <taxon>Trichosporon</taxon>
    </lineage>
</organism>
<dbReference type="AlphaFoldDB" id="J6F019"/>
<keyword evidence="1" id="KW-0659">Purine metabolism</keyword>
<evidence type="ECO:0000259" key="3">
    <source>
        <dbReference type="Pfam" id="PF09349"/>
    </source>
</evidence>
<name>J6F019_TRIAS</name>
<feature type="compositionally biased region" description="Basic and acidic residues" evidence="2">
    <location>
        <begin position="250"/>
        <end position="260"/>
    </location>
</feature>
<dbReference type="Pfam" id="PF09349">
    <property type="entry name" value="OHCU_decarbox"/>
    <property type="match status" value="1"/>
</dbReference>
<dbReference type="VEuPathDB" id="FungiDB:A1Q1_00468"/>
<dbReference type="RefSeq" id="XP_014181592.1">
    <property type="nucleotide sequence ID" value="XM_014326117.1"/>
</dbReference>
<dbReference type="EMBL" id="ALBS01000116">
    <property type="protein sequence ID" value="EJT50274.1"/>
    <property type="molecule type" value="Genomic_DNA"/>
</dbReference>
<evidence type="ECO:0000256" key="1">
    <source>
        <dbReference type="ARBA" id="ARBA00022631"/>
    </source>
</evidence>
<dbReference type="PANTHER" id="PTHR37987">
    <property type="entry name" value="CHROMOSOME 9, WHOLE GENOME SHOTGUN SEQUENCE"/>
    <property type="match status" value="1"/>
</dbReference>
<dbReference type="SUPFAM" id="SSF158694">
    <property type="entry name" value="UraD-Like"/>
    <property type="match status" value="1"/>
</dbReference>
<accession>J6F019</accession>
<evidence type="ECO:0000313" key="5">
    <source>
        <dbReference type="Proteomes" id="UP000002748"/>
    </source>
</evidence>
<feature type="domain" description="Oxo-4-hydroxy-4-carboxy-5-ureidoimidazoline decarboxylase" evidence="3">
    <location>
        <begin position="13"/>
        <end position="151"/>
    </location>
</feature>
<evidence type="ECO:0000256" key="2">
    <source>
        <dbReference type="SAM" id="MobiDB-lite"/>
    </source>
</evidence>
<comment type="caution">
    <text evidence="4">The sequence shown here is derived from an EMBL/GenBank/DDBJ whole genome shotgun (WGS) entry which is preliminary data.</text>
</comment>
<evidence type="ECO:0000313" key="4">
    <source>
        <dbReference type="EMBL" id="EJT50274.1"/>
    </source>
</evidence>
<sequence length="260" mass="28642">MSAQLPPLDSLTDPAKLTQCLSTLFEPSTALKEILVPQLVKKYKADGTPLSYAGVIHDCAEASKEWTWEQKSDFVTGHPLIGAPATGLSGKEQGTETTKVVLDRLQHIAIASVLKQLNSLYSQAFPDLTFITFVNGRPRSEIVNEMERKIGLPESPKPLPDSFDCGSTTIDPKLVRKKGSPEWEEECDRDVNDVWRIARSRLRTLGVEFPGYKPPDIPPRAPSALHVWQRGPGAGAPSWSHNEMSTSGTDHAHDRIPGWV</sequence>
<dbReference type="HOGENOM" id="CLU_092522_0_0_1"/>
<dbReference type="PANTHER" id="PTHR37987:SF1">
    <property type="entry name" value="OXO-4-HYDROXY-4-CARBOXY-5-UREIDOIMIDAZOLINE DECARBOXYLASE DOMAIN-CONTAINING PROTEIN"/>
    <property type="match status" value="1"/>
</dbReference>
<dbReference type="InterPro" id="IPR018020">
    <property type="entry name" value="OHCU_decarboxylase"/>
</dbReference>